<reference evidence="1" key="1">
    <citation type="submission" date="2017-12" db="EMBL/GenBank/DDBJ databases">
        <title>Hemimetabolous genomes reveal molecular basis of termite eusociality.</title>
        <authorList>
            <person name="Harrison M.C."/>
            <person name="Jongepier E."/>
            <person name="Robertson H.M."/>
            <person name="Arning N."/>
            <person name="Bitard-Feildel T."/>
            <person name="Chao H."/>
            <person name="Childers C.P."/>
            <person name="Dinh H."/>
            <person name="Doddapaneni H."/>
            <person name="Dugan S."/>
            <person name="Gowin J."/>
            <person name="Greiner C."/>
            <person name="Han Y."/>
            <person name="Hu H."/>
            <person name="Hughes D.S.T."/>
            <person name="Huylmans A.-K."/>
            <person name="Kemena C."/>
            <person name="Kremer L.P.M."/>
            <person name="Lee S.L."/>
            <person name="Lopez-Ezquerra A."/>
            <person name="Mallet L."/>
            <person name="Monroy-Kuhn J.M."/>
            <person name="Moser A."/>
            <person name="Murali S.C."/>
            <person name="Muzny D.M."/>
            <person name="Otani S."/>
            <person name="Piulachs M.-D."/>
            <person name="Poelchau M."/>
            <person name="Qu J."/>
            <person name="Schaub F."/>
            <person name="Wada-Katsumata A."/>
            <person name="Worley K.C."/>
            <person name="Xie Q."/>
            <person name="Ylla G."/>
            <person name="Poulsen M."/>
            <person name="Gibbs R.A."/>
            <person name="Schal C."/>
            <person name="Richards S."/>
            <person name="Belles X."/>
            <person name="Korb J."/>
            <person name="Bornberg-Bauer E."/>
        </authorList>
    </citation>
    <scope>NUCLEOTIDE SEQUENCE [LARGE SCALE GENOMIC DNA]</scope>
    <source>
        <tissue evidence="1">Whole body</tissue>
    </source>
</reference>
<dbReference type="PANTHER" id="PTHR46060:SF1">
    <property type="entry name" value="MARINER MOS1 TRANSPOSASE-LIKE PROTEIN"/>
    <property type="match status" value="1"/>
</dbReference>
<dbReference type="GO" id="GO:0003676">
    <property type="term" value="F:nucleic acid binding"/>
    <property type="evidence" value="ECO:0007669"/>
    <property type="project" value="InterPro"/>
</dbReference>
<gene>
    <name evidence="1" type="ORF">B7P43_G05848</name>
</gene>
<name>A0A2J7R632_9NEOP</name>
<dbReference type="EMBL" id="NEVH01006982">
    <property type="protein sequence ID" value="PNF36292.1"/>
    <property type="molecule type" value="Genomic_DNA"/>
</dbReference>
<dbReference type="STRING" id="105785.A0A2J7R632"/>
<dbReference type="InterPro" id="IPR052709">
    <property type="entry name" value="Transposase-MT_Hybrid"/>
</dbReference>
<comment type="caution">
    <text evidence="1">The sequence shown here is derived from an EMBL/GenBank/DDBJ whole genome shotgun (WGS) entry which is preliminary data.</text>
</comment>
<dbReference type="InParanoid" id="A0A2J7R632"/>
<evidence type="ECO:0008006" key="3">
    <source>
        <dbReference type="Google" id="ProtNLM"/>
    </source>
</evidence>
<dbReference type="AlphaFoldDB" id="A0A2J7R632"/>
<sequence length="210" mass="24464">RDLLSKKVLLLHDNEHSHKDGQTVETINNVCFEVLEHPTYSPDLALSDYHFFGPLKDVLQVGEAVHKWLRDQQKIFFVEGICKVLDHWTKCIEKGGHYFLRENNLEVVPHAPYSPDLAPSDFWLFPMMKDTLRGRTFTSRAAIASAIFQWSKQTPAEAFAAAMESWCRRCEKCVRLQGDYLKSDRSLKFFLYDYCARKKKSETLELERTT</sequence>
<dbReference type="Gene3D" id="3.30.420.10">
    <property type="entry name" value="Ribonuclease H-like superfamily/Ribonuclease H"/>
    <property type="match status" value="2"/>
</dbReference>
<dbReference type="InterPro" id="IPR036397">
    <property type="entry name" value="RNaseH_sf"/>
</dbReference>
<keyword evidence="2" id="KW-1185">Reference proteome</keyword>
<dbReference type="Proteomes" id="UP000235965">
    <property type="component" value="Unassembled WGS sequence"/>
</dbReference>
<feature type="non-terminal residue" evidence="1">
    <location>
        <position position="1"/>
    </location>
</feature>
<evidence type="ECO:0000313" key="2">
    <source>
        <dbReference type="Proteomes" id="UP000235965"/>
    </source>
</evidence>
<accession>A0A2J7R632</accession>
<organism evidence="1 2">
    <name type="scientific">Cryptotermes secundus</name>
    <dbReference type="NCBI Taxonomy" id="105785"/>
    <lineage>
        <taxon>Eukaryota</taxon>
        <taxon>Metazoa</taxon>
        <taxon>Ecdysozoa</taxon>
        <taxon>Arthropoda</taxon>
        <taxon>Hexapoda</taxon>
        <taxon>Insecta</taxon>
        <taxon>Pterygota</taxon>
        <taxon>Neoptera</taxon>
        <taxon>Polyneoptera</taxon>
        <taxon>Dictyoptera</taxon>
        <taxon>Blattodea</taxon>
        <taxon>Blattoidea</taxon>
        <taxon>Termitoidae</taxon>
        <taxon>Kalotermitidae</taxon>
        <taxon>Cryptotermitinae</taxon>
        <taxon>Cryptotermes</taxon>
    </lineage>
</organism>
<dbReference type="PANTHER" id="PTHR46060">
    <property type="entry name" value="MARINER MOS1 TRANSPOSASE-LIKE PROTEIN"/>
    <property type="match status" value="1"/>
</dbReference>
<protein>
    <recommendedName>
        <fullName evidence="3">Tc1-like transposase DDE domain-containing protein</fullName>
    </recommendedName>
</protein>
<evidence type="ECO:0000313" key="1">
    <source>
        <dbReference type="EMBL" id="PNF36292.1"/>
    </source>
</evidence>
<proteinExistence type="predicted"/>